<evidence type="ECO:0000313" key="3">
    <source>
        <dbReference type="EMBL" id="CAG8561876.1"/>
    </source>
</evidence>
<feature type="compositionally biased region" description="Basic and acidic residues" evidence="2">
    <location>
        <begin position="183"/>
        <end position="195"/>
    </location>
</feature>
<keyword evidence="4" id="KW-1185">Reference proteome</keyword>
<dbReference type="Proteomes" id="UP000789831">
    <property type="component" value="Unassembled WGS sequence"/>
</dbReference>
<sequence length="544" mass="62248">MDIDNILVRDKKQKFKVFFEGIEAINKLVVLTAEISPFVPELRMFFDNAEKYLPGFGYLYEMGITRKSIFCKNVLIMTNGYGFFAVVFVDEKLNMAKAKTTKERFVKENLKNLDVISVVGVAIAHKKEEISFISDVDSSIAAAIAKVHASGIINIMNSSNIKIDVDKIGGSSLLNEQSNKNSSSDRKIEDKEENLRPLRTQQLRTILGNLYDREHQREQNFNQKISQALEQEKKYQQEIHNFQIKVSNLTDEIARLNYESETRNIEIEKMKKEILSPQEENCNLINQVDLDRAKKEFSDETKFQMKLKWEREQQKEERQDFQERIEMLINQKLELEYMIKKIQNNGDYDIYKRQVDGQPDKLSPSTSNVHELNIGNENDWRTAPIFSKPPENIVDGPYLADDYSTKPEEEPQLPFSKDPVPKNFHNSDNLYDAQPSTYASPRYADLAVASQKQQLNTPALIKRLKLEKPVKGQRLLPLFGAPADDNGGNTSTETVVSFRDSSSTETSDTVVDNGTGRGLNVKGKDKIEQIRGKNQLVSPSEIEE</sequence>
<feature type="coiled-coil region" evidence="1">
    <location>
        <begin position="304"/>
        <end position="345"/>
    </location>
</feature>
<dbReference type="OrthoDB" id="10596152at2759"/>
<organism evidence="3 4">
    <name type="scientific">Ambispora gerdemannii</name>
    <dbReference type="NCBI Taxonomy" id="144530"/>
    <lineage>
        <taxon>Eukaryota</taxon>
        <taxon>Fungi</taxon>
        <taxon>Fungi incertae sedis</taxon>
        <taxon>Mucoromycota</taxon>
        <taxon>Glomeromycotina</taxon>
        <taxon>Glomeromycetes</taxon>
        <taxon>Archaeosporales</taxon>
        <taxon>Ambisporaceae</taxon>
        <taxon>Ambispora</taxon>
    </lineage>
</organism>
<evidence type="ECO:0000313" key="4">
    <source>
        <dbReference type="Proteomes" id="UP000789831"/>
    </source>
</evidence>
<keyword evidence="1" id="KW-0175">Coiled coil</keyword>
<accession>A0A9N9FUX4</accession>
<feature type="compositionally biased region" description="Low complexity" evidence="2">
    <location>
        <begin position="496"/>
        <end position="512"/>
    </location>
</feature>
<feature type="coiled-coil region" evidence="1">
    <location>
        <begin position="218"/>
        <end position="259"/>
    </location>
</feature>
<proteinExistence type="predicted"/>
<protein>
    <submittedName>
        <fullName evidence="3">2582_t:CDS:1</fullName>
    </submittedName>
</protein>
<comment type="caution">
    <text evidence="3">The sequence shown here is derived from an EMBL/GenBank/DDBJ whole genome shotgun (WGS) entry which is preliminary data.</text>
</comment>
<dbReference type="EMBL" id="CAJVPL010001261">
    <property type="protein sequence ID" value="CAG8561876.1"/>
    <property type="molecule type" value="Genomic_DNA"/>
</dbReference>
<reference evidence="3" key="1">
    <citation type="submission" date="2021-06" db="EMBL/GenBank/DDBJ databases">
        <authorList>
            <person name="Kallberg Y."/>
            <person name="Tangrot J."/>
            <person name="Rosling A."/>
        </authorList>
    </citation>
    <scope>NUCLEOTIDE SEQUENCE</scope>
    <source>
        <strain evidence="3">MT106</strain>
    </source>
</reference>
<evidence type="ECO:0000256" key="1">
    <source>
        <dbReference type="SAM" id="Coils"/>
    </source>
</evidence>
<feature type="region of interest" description="Disordered" evidence="2">
    <location>
        <begin position="174"/>
        <end position="195"/>
    </location>
</feature>
<gene>
    <name evidence="3" type="ORF">AGERDE_LOCUS7191</name>
</gene>
<feature type="region of interest" description="Disordered" evidence="2">
    <location>
        <begin position="478"/>
        <end position="520"/>
    </location>
</feature>
<evidence type="ECO:0000256" key="2">
    <source>
        <dbReference type="SAM" id="MobiDB-lite"/>
    </source>
</evidence>
<name>A0A9N9FUX4_9GLOM</name>
<dbReference type="AlphaFoldDB" id="A0A9N9FUX4"/>